<dbReference type="GO" id="GO:0015297">
    <property type="term" value="F:antiporter activity"/>
    <property type="evidence" value="ECO:0007669"/>
    <property type="project" value="UniProtKB-KW"/>
</dbReference>
<feature type="transmembrane region" description="Helical" evidence="9">
    <location>
        <begin position="169"/>
        <end position="186"/>
    </location>
</feature>
<evidence type="ECO:0000256" key="3">
    <source>
        <dbReference type="ARBA" id="ARBA00022448"/>
    </source>
</evidence>
<name>A0A1H0HR27_9GAMM</name>
<evidence type="ECO:0000313" key="12">
    <source>
        <dbReference type="Proteomes" id="UP000199075"/>
    </source>
</evidence>
<feature type="transmembrane region" description="Helical" evidence="9">
    <location>
        <begin position="272"/>
        <end position="292"/>
    </location>
</feature>
<protein>
    <submittedName>
        <fullName evidence="11">Predicted Kef-type K+ transport protein, K+/H+ antiporter domain</fullName>
    </submittedName>
</protein>
<reference evidence="12" key="1">
    <citation type="submission" date="2016-10" db="EMBL/GenBank/DDBJ databases">
        <authorList>
            <person name="Varghese N."/>
            <person name="Submissions S."/>
        </authorList>
    </citation>
    <scope>NUCLEOTIDE SEQUENCE [LARGE SCALE GENOMIC DNA]</scope>
    <source>
        <strain evidence="12">CGMCC 1.6444</strain>
    </source>
</reference>
<feature type="domain" description="RCK N-terminal" evidence="10">
    <location>
        <begin position="386"/>
        <end position="507"/>
    </location>
</feature>
<dbReference type="PANTHER" id="PTHR42751:SF1">
    <property type="entry name" value="CATION_PROTON ANTIPORTER YBAL-RELATED"/>
    <property type="match status" value="1"/>
</dbReference>
<keyword evidence="7" id="KW-0406">Ion transport</keyword>
<dbReference type="STRING" id="419597.SAMN04487957_104275"/>
<evidence type="ECO:0000256" key="7">
    <source>
        <dbReference type="ARBA" id="ARBA00023065"/>
    </source>
</evidence>
<dbReference type="Pfam" id="PF02254">
    <property type="entry name" value="TrkA_N"/>
    <property type="match status" value="1"/>
</dbReference>
<comment type="similarity">
    <text evidence="2">Belongs to the monovalent cation:proton antiporter 2 (CPA2) transporter (TC 2.A.37) family.</text>
</comment>
<evidence type="ECO:0000256" key="5">
    <source>
        <dbReference type="ARBA" id="ARBA00022692"/>
    </source>
</evidence>
<dbReference type="PROSITE" id="PS51201">
    <property type="entry name" value="RCK_N"/>
    <property type="match status" value="1"/>
</dbReference>
<dbReference type="SUPFAM" id="SSF51735">
    <property type="entry name" value="NAD(P)-binding Rossmann-fold domains"/>
    <property type="match status" value="1"/>
</dbReference>
<keyword evidence="12" id="KW-1185">Reference proteome</keyword>
<evidence type="ECO:0000259" key="10">
    <source>
        <dbReference type="PROSITE" id="PS51201"/>
    </source>
</evidence>
<proteinExistence type="inferred from homology"/>
<dbReference type="InterPro" id="IPR003148">
    <property type="entry name" value="RCK_N"/>
</dbReference>
<keyword evidence="5 9" id="KW-0812">Transmembrane</keyword>
<feature type="transmembrane region" description="Helical" evidence="9">
    <location>
        <begin position="334"/>
        <end position="360"/>
    </location>
</feature>
<dbReference type="Gene3D" id="1.20.1530.20">
    <property type="match status" value="1"/>
</dbReference>
<feature type="transmembrane region" description="Helical" evidence="9">
    <location>
        <begin position="109"/>
        <end position="129"/>
    </location>
</feature>
<evidence type="ECO:0000256" key="1">
    <source>
        <dbReference type="ARBA" id="ARBA00004141"/>
    </source>
</evidence>
<dbReference type="GO" id="GO:0006813">
    <property type="term" value="P:potassium ion transport"/>
    <property type="evidence" value="ECO:0007669"/>
    <property type="project" value="InterPro"/>
</dbReference>
<evidence type="ECO:0000256" key="6">
    <source>
        <dbReference type="ARBA" id="ARBA00022989"/>
    </source>
</evidence>
<feature type="transmembrane region" description="Helical" evidence="9">
    <location>
        <begin position="304"/>
        <end position="328"/>
    </location>
</feature>
<dbReference type="InterPro" id="IPR038770">
    <property type="entry name" value="Na+/solute_symporter_sf"/>
</dbReference>
<keyword evidence="6 9" id="KW-1133">Transmembrane helix</keyword>
<dbReference type="Proteomes" id="UP000199075">
    <property type="component" value="Unassembled WGS sequence"/>
</dbReference>
<sequence>MIEPAFLLAAFVGGLGAIAIRLPPLVGFLVAGFLLNALGFDRTPLLDLISDIGVTLLLFTIGLKLDVRTLLRGDVWGGATLHMLGSSLLFFGLLALLKGWGLSLLADSQWQTLLLLGFALSFSSTVFVIKVLEKRSETQTAYGRLAIGVLIMQDIFAVLFITASTGKLPSVWALGLVLLIPLAPLLRQLLDRLGHGEMQILFGMLLALVLGYSLFEALGVKGDLGALIIGLLLAPHPAAQTLARSMFNIKELLLVGFFLGIGLTAMPELSHLSMALLLLALLPLKSLLYQLVFMRFPMRNRTSILATLSLSNYSEFGLIVGAIAVSGGLLGEDWLIVISLAVALSFGLSAMLNAVSEGIYRWLEPRLPKRQRGELSPSDRPIEVGDAEAVVLGMGRIGRSVYRRLQKQYGLRVLGIDSNPASIKMLSSRGFNAVEGDALDSDFWDKLLMSPGVHMVVLAMPHHAGNLFALKQLRSRQFPGKITAVVEFPEEIEPIRELGASAVFHVYDEAGRALADSAAEESGIEPVSSHLG</sequence>
<evidence type="ECO:0000256" key="9">
    <source>
        <dbReference type="SAM" id="Phobius"/>
    </source>
</evidence>
<dbReference type="Gene3D" id="3.40.50.720">
    <property type="entry name" value="NAD(P)-binding Rossmann-like Domain"/>
    <property type="match status" value="1"/>
</dbReference>
<dbReference type="GO" id="GO:1902600">
    <property type="term" value="P:proton transmembrane transport"/>
    <property type="evidence" value="ECO:0007669"/>
    <property type="project" value="InterPro"/>
</dbReference>
<dbReference type="InterPro" id="IPR006153">
    <property type="entry name" value="Cation/H_exchanger_TM"/>
</dbReference>
<dbReference type="RefSeq" id="WP_176760251.1">
    <property type="nucleotide sequence ID" value="NZ_FNIV01000004.1"/>
</dbReference>
<evidence type="ECO:0000313" key="11">
    <source>
        <dbReference type="EMBL" id="SDO21584.1"/>
    </source>
</evidence>
<dbReference type="AlphaFoldDB" id="A0A1H0HR27"/>
<accession>A0A1H0HR27</accession>
<feature type="transmembrane region" description="Helical" evidence="9">
    <location>
        <begin position="249"/>
        <end position="266"/>
    </location>
</feature>
<evidence type="ECO:0000256" key="2">
    <source>
        <dbReference type="ARBA" id="ARBA00005551"/>
    </source>
</evidence>
<gene>
    <name evidence="11" type="ORF">SAMN04487957_104275</name>
</gene>
<evidence type="ECO:0000256" key="4">
    <source>
        <dbReference type="ARBA" id="ARBA00022449"/>
    </source>
</evidence>
<feature type="transmembrane region" description="Helical" evidence="9">
    <location>
        <begin position="75"/>
        <end position="97"/>
    </location>
</feature>
<feature type="transmembrane region" description="Helical" evidence="9">
    <location>
        <begin position="224"/>
        <end position="242"/>
    </location>
</feature>
<dbReference type="Pfam" id="PF00999">
    <property type="entry name" value="Na_H_Exchanger"/>
    <property type="match status" value="1"/>
</dbReference>
<feature type="transmembrane region" description="Helical" evidence="9">
    <location>
        <begin position="141"/>
        <end position="163"/>
    </location>
</feature>
<evidence type="ECO:0000256" key="8">
    <source>
        <dbReference type="ARBA" id="ARBA00023136"/>
    </source>
</evidence>
<comment type="subcellular location">
    <subcellularLocation>
        <location evidence="1">Membrane</location>
        <topology evidence="1">Multi-pass membrane protein</topology>
    </subcellularLocation>
</comment>
<keyword evidence="3" id="KW-0813">Transport</keyword>
<dbReference type="EMBL" id="FNIV01000004">
    <property type="protein sequence ID" value="SDO21584.1"/>
    <property type="molecule type" value="Genomic_DNA"/>
</dbReference>
<feature type="transmembrane region" description="Helical" evidence="9">
    <location>
        <begin position="43"/>
        <end position="63"/>
    </location>
</feature>
<dbReference type="PANTHER" id="PTHR42751">
    <property type="entry name" value="SODIUM/HYDROGEN EXCHANGER FAMILY/TRKA DOMAIN PROTEIN"/>
    <property type="match status" value="1"/>
</dbReference>
<keyword evidence="4" id="KW-0050">Antiport</keyword>
<dbReference type="GO" id="GO:0016020">
    <property type="term" value="C:membrane"/>
    <property type="evidence" value="ECO:0007669"/>
    <property type="project" value="UniProtKB-SubCell"/>
</dbReference>
<feature type="transmembrane region" description="Helical" evidence="9">
    <location>
        <begin position="198"/>
        <end position="218"/>
    </location>
</feature>
<organism evidence="11 12">
    <name type="scientific">Halomonas shengliensis</name>
    <dbReference type="NCBI Taxonomy" id="419597"/>
    <lineage>
        <taxon>Bacteria</taxon>
        <taxon>Pseudomonadati</taxon>
        <taxon>Pseudomonadota</taxon>
        <taxon>Gammaproteobacteria</taxon>
        <taxon>Oceanospirillales</taxon>
        <taxon>Halomonadaceae</taxon>
        <taxon>Halomonas</taxon>
    </lineage>
</organism>
<keyword evidence="8 9" id="KW-0472">Membrane</keyword>
<dbReference type="InterPro" id="IPR036291">
    <property type="entry name" value="NAD(P)-bd_dom_sf"/>
</dbReference>